<proteinExistence type="predicted"/>
<reference evidence="1" key="1">
    <citation type="submission" date="2018-05" db="EMBL/GenBank/DDBJ databases">
        <authorList>
            <person name="Lanie J.A."/>
            <person name="Ng W.-L."/>
            <person name="Kazmierczak K.M."/>
            <person name="Andrzejewski T.M."/>
            <person name="Davidsen T.M."/>
            <person name="Wayne K.J."/>
            <person name="Tettelin H."/>
            <person name="Glass J.I."/>
            <person name="Rusch D."/>
            <person name="Podicherti R."/>
            <person name="Tsui H.-C.T."/>
            <person name="Winkler M.E."/>
        </authorList>
    </citation>
    <scope>NUCLEOTIDE SEQUENCE</scope>
</reference>
<sequence length="22" mass="2550">MEDTKAQITKINKVIDNVRGYL</sequence>
<gene>
    <name evidence="1" type="ORF">METZ01_LOCUS299031</name>
</gene>
<dbReference type="EMBL" id="UINC01092526">
    <property type="protein sequence ID" value="SVC46177.1"/>
    <property type="molecule type" value="Genomic_DNA"/>
</dbReference>
<dbReference type="AlphaFoldDB" id="A0A382MEL1"/>
<organism evidence="1">
    <name type="scientific">marine metagenome</name>
    <dbReference type="NCBI Taxonomy" id="408172"/>
    <lineage>
        <taxon>unclassified sequences</taxon>
        <taxon>metagenomes</taxon>
        <taxon>ecological metagenomes</taxon>
    </lineage>
</organism>
<evidence type="ECO:0000313" key="1">
    <source>
        <dbReference type="EMBL" id="SVC46177.1"/>
    </source>
</evidence>
<protein>
    <submittedName>
        <fullName evidence="1">Uncharacterized protein</fullName>
    </submittedName>
</protein>
<name>A0A382MEL1_9ZZZZ</name>
<accession>A0A382MEL1</accession>